<dbReference type="SUPFAM" id="SSF53182">
    <property type="entry name" value="Pyrrolidone carboxyl peptidase (pyroglutamate aminopeptidase)"/>
    <property type="match status" value="1"/>
</dbReference>
<evidence type="ECO:0000313" key="7">
    <source>
        <dbReference type="Proteomes" id="UP000749559"/>
    </source>
</evidence>
<gene>
    <name evidence="6" type="ORF">OFUS_LOCUS21621</name>
</gene>
<dbReference type="EMBL" id="CAIIXF020000010">
    <property type="protein sequence ID" value="CAH1797314.1"/>
    <property type="molecule type" value="Genomic_DNA"/>
</dbReference>
<evidence type="ECO:0000313" key="6">
    <source>
        <dbReference type="EMBL" id="CAH1797314.1"/>
    </source>
</evidence>
<keyword evidence="2" id="KW-0963">Cytoplasm</keyword>
<evidence type="ECO:0000256" key="1">
    <source>
        <dbReference type="ARBA" id="ARBA00006641"/>
    </source>
</evidence>
<dbReference type="FunFam" id="3.40.630.20:FF:000008">
    <property type="entry name" value="Pyroglutamyl-peptidase 1"/>
    <property type="match status" value="1"/>
</dbReference>
<dbReference type="InterPro" id="IPR016125">
    <property type="entry name" value="Peptidase_C15-like"/>
</dbReference>
<dbReference type="Proteomes" id="UP000749559">
    <property type="component" value="Unassembled WGS sequence"/>
</dbReference>
<comment type="caution">
    <text evidence="6">The sequence shown here is derived from an EMBL/GenBank/DDBJ whole genome shotgun (WGS) entry which is preliminary data.</text>
</comment>
<dbReference type="PANTHER" id="PTHR23402:SF1">
    <property type="entry name" value="PYROGLUTAMYL-PEPTIDASE I"/>
    <property type="match status" value="1"/>
</dbReference>
<name>A0A8J1XV08_OWEFU</name>
<sequence length="214" mass="23767">MGDNTEAVQHIQSPRSKVVVTGFGPFGNHYVNASWLAVQELEKLGLREDIELITFEIPVKYASVKTILPELWEKHNPMLMIHVGVSGIAKSLTFEQQAHNDGYDKYDVDNCHPDSECCIEGGDQCLVSQIDMNRVVEAVNNSTKCSVQSIVSTDPGRYLCDFSFYTSLHINRSCSAFIHVPPIAKPYSALQLAEGIKVGILDMLEQLNTTCECD</sequence>
<evidence type="ECO:0000256" key="4">
    <source>
        <dbReference type="ARBA" id="ARBA00022801"/>
    </source>
</evidence>
<protein>
    <submittedName>
        <fullName evidence="6">Uncharacterized protein</fullName>
    </submittedName>
</protein>
<organism evidence="6 7">
    <name type="scientific">Owenia fusiformis</name>
    <name type="common">Polychaete worm</name>
    <dbReference type="NCBI Taxonomy" id="6347"/>
    <lineage>
        <taxon>Eukaryota</taxon>
        <taxon>Metazoa</taxon>
        <taxon>Spiralia</taxon>
        <taxon>Lophotrochozoa</taxon>
        <taxon>Annelida</taxon>
        <taxon>Polychaeta</taxon>
        <taxon>Sedentaria</taxon>
        <taxon>Canalipalpata</taxon>
        <taxon>Sabellida</taxon>
        <taxon>Oweniida</taxon>
        <taxon>Oweniidae</taxon>
        <taxon>Owenia</taxon>
    </lineage>
</organism>
<dbReference type="PIRSF" id="PIRSF015592">
    <property type="entry name" value="Prld-crbxl_pptds"/>
    <property type="match status" value="1"/>
</dbReference>
<keyword evidence="4" id="KW-0378">Hydrolase</keyword>
<dbReference type="InterPro" id="IPR000816">
    <property type="entry name" value="Peptidase_C15"/>
</dbReference>
<keyword evidence="7" id="KW-1185">Reference proteome</keyword>
<accession>A0A8J1XV08</accession>
<evidence type="ECO:0000256" key="5">
    <source>
        <dbReference type="ARBA" id="ARBA00022807"/>
    </source>
</evidence>
<dbReference type="Pfam" id="PF01470">
    <property type="entry name" value="Peptidase_C15"/>
    <property type="match status" value="1"/>
</dbReference>
<dbReference type="PANTHER" id="PTHR23402">
    <property type="entry name" value="PROTEASE FAMILY C15 PYROGLUTAMYL-PEPTIDASE I-RELATED"/>
    <property type="match status" value="1"/>
</dbReference>
<dbReference type="GO" id="GO:0016920">
    <property type="term" value="F:pyroglutamyl-peptidase activity"/>
    <property type="evidence" value="ECO:0007669"/>
    <property type="project" value="InterPro"/>
</dbReference>
<keyword evidence="3" id="KW-0645">Protease</keyword>
<dbReference type="GO" id="GO:0006508">
    <property type="term" value="P:proteolysis"/>
    <property type="evidence" value="ECO:0007669"/>
    <property type="project" value="UniProtKB-KW"/>
</dbReference>
<reference evidence="6" key="1">
    <citation type="submission" date="2022-03" db="EMBL/GenBank/DDBJ databases">
        <authorList>
            <person name="Martin C."/>
        </authorList>
    </citation>
    <scope>NUCLEOTIDE SEQUENCE</scope>
</reference>
<evidence type="ECO:0000256" key="3">
    <source>
        <dbReference type="ARBA" id="ARBA00022670"/>
    </source>
</evidence>
<evidence type="ECO:0000256" key="2">
    <source>
        <dbReference type="ARBA" id="ARBA00022490"/>
    </source>
</evidence>
<proteinExistence type="inferred from homology"/>
<dbReference type="OrthoDB" id="407146at2759"/>
<dbReference type="AlphaFoldDB" id="A0A8J1XV08"/>
<dbReference type="GO" id="GO:0005829">
    <property type="term" value="C:cytosol"/>
    <property type="evidence" value="ECO:0007669"/>
    <property type="project" value="InterPro"/>
</dbReference>
<dbReference type="CDD" id="cd00501">
    <property type="entry name" value="Peptidase_C15"/>
    <property type="match status" value="1"/>
</dbReference>
<dbReference type="Gene3D" id="3.40.630.20">
    <property type="entry name" value="Peptidase C15, pyroglutamyl peptidase I-like"/>
    <property type="match status" value="1"/>
</dbReference>
<dbReference type="InterPro" id="IPR036440">
    <property type="entry name" value="Peptidase_C15-like_sf"/>
</dbReference>
<dbReference type="PRINTS" id="PR00706">
    <property type="entry name" value="PYROGLUPTASE"/>
</dbReference>
<keyword evidence="5" id="KW-0788">Thiol protease</keyword>
<comment type="similarity">
    <text evidence="1">Belongs to the peptidase C15 family.</text>
</comment>